<dbReference type="Proteomes" id="UP000789759">
    <property type="component" value="Unassembled WGS sequence"/>
</dbReference>
<comment type="caution">
    <text evidence="1">The sequence shown here is derived from an EMBL/GenBank/DDBJ whole genome shotgun (WGS) entry which is preliminary data.</text>
</comment>
<dbReference type="OrthoDB" id="2405607at2759"/>
<feature type="non-terminal residue" evidence="1">
    <location>
        <position position="438"/>
    </location>
</feature>
<proteinExistence type="predicted"/>
<sequence length="438" mass="51374">MNPQPIQRLQNIRITVNSTNNANDIDQRYTELIEGVKTFSGEQRVVMINLDHFYMQTSEGKWIIYKYGHAHALFCAIKFGQNFIILAVVRAIIANKAIISKYFVQRLLLHFGKFDKDLVALKMEYNNNSGRANNNSFQQNIPWANDLGITVCLYILRVAAEQFDINGFVMQGAIIMLFSPASTTNWAPPKPEEAFLQILNESLEEFLHKCLIELFQTFRLDKRLKKTDVLDFLYSLIDKDHEKVFFKAMNFDLENRSDDNNNTDAEITDLCFKDILMKRVNVDVLVQQRNKRKYILSEQLEHNNFKEINDAFKYYFDTIKFFKPSHLKIIKQATHVDIIVGLRQYLTELFMQQSRVSANYSDNMDIDNISTFTQKRKRYDLELNDWYNEIIKLHDDLNSFSMSGEFSEFLKNILELINGSNFALSRDLDEIDNQRESK</sequence>
<organism evidence="1 2">
    <name type="scientific">Cetraspora pellucida</name>
    <dbReference type="NCBI Taxonomy" id="1433469"/>
    <lineage>
        <taxon>Eukaryota</taxon>
        <taxon>Fungi</taxon>
        <taxon>Fungi incertae sedis</taxon>
        <taxon>Mucoromycota</taxon>
        <taxon>Glomeromycotina</taxon>
        <taxon>Glomeromycetes</taxon>
        <taxon>Diversisporales</taxon>
        <taxon>Gigasporaceae</taxon>
        <taxon>Cetraspora</taxon>
    </lineage>
</organism>
<keyword evidence="2" id="KW-1185">Reference proteome</keyword>
<dbReference type="EMBL" id="CAJVQA010002503">
    <property type="protein sequence ID" value="CAG8549394.1"/>
    <property type="molecule type" value="Genomic_DNA"/>
</dbReference>
<name>A0A9N9B3G1_9GLOM</name>
<protein>
    <submittedName>
        <fullName evidence="1">10626_t:CDS:1</fullName>
    </submittedName>
</protein>
<dbReference type="AlphaFoldDB" id="A0A9N9B3G1"/>
<evidence type="ECO:0000313" key="2">
    <source>
        <dbReference type="Proteomes" id="UP000789759"/>
    </source>
</evidence>
<gene>
    <name evidence="1" type="ORF">CPELLU_LOCUS4676</name>
</gene>
<reference evidence="1" key="1">
    <citation type="submission" date="2021-06" db="EMBL/GenBank/DDBJ databases">
        <authorList>
            <person name="Kallberg Y."/>
            <person name="Tangrot J."/>
            <person name="Rosling A."/>
        </authorList>
    </citation>
    <scope>NUCLEOTIDE SEQUENCE</scope>
    <source>
        <strain evidence="1">FL966</strain>
    </source>
</reference>
<accession>A0A9N9B3G1</accession>
<evidence type="ECO:0000313" key="1">
    <source>
        <dbReference type="EMBL" id="CAG8549394.1"/>
    </source>
</evidence>